<dbReference type="AlphaFoldDB" id="A0A2R6S5X8"/>
<gene>
    <name evidence="1" type="ORF">PHLCEN_2v546</name>
</gene>
<dbReference type="EMBL" id="MLYV02000034">
    <property type="protein sequence ID" value="PSS37619.1"/>
    <property type="molecule type" value="Genomic_DNA"/>
</dbReference>
<accession>A0A2R6S5X8</accession>
<reference evidence="1 2" key="1">
    <citation type="submission" date="2018-02" db="EMBL/GenBank/DDBJ databases">
        <title>Genome sequence of the basidiomycete white-rot fungus Phlebia centrifuga.</title>
        <authorList>
            <person name="Granchi Z."/>
            <person name="Peng M."/>
            <person name="de Vries R.P."/>
            <person name="Hilden K."/>
            <person name="Makela M.R."/>
            <person name="Grigoriev I."/>
            <person name="Riley R."/>
        </authorList>
    </citation>
    <scope>NUCLEOTIDE SEQUENCE [LARGE SCALE GENOMIC DNA]</scope>
    <source>
        <strain evidence="1 2">FBCC195</strain>
    </source>
</reference>
<evidence type="ECO:0000313" key="2">
    <source>
        <dbReference type="Proteomes" id="UP000186601"/>
    </source>
</evidence>
<name>A0A2R6S5X8_9APHY</name>
<protein>
    <submittedName>
        <fullName evidence="1">Uncharacterized protein</fullName>
    </submittedName>
</protein>
<proteinExistence type="predicted"/>
<comment type="caution">
    <text evidence="1">The sequence shown here is derived from an EMBL/GenBank/DDBJ whole genome shotgun (WGS) entry which is preliminary data.</text>
</comment>
<sequence>MDASIYSPDGQPGAPTVEPPLLKADCGGFGWCPLDDRDTMPEDLTSTSEFGSSDLLVLPLLGPTSCSSFELVEDDDPLDNPISLCQAVDSTCSEPPHSPLLLLVPDGIQYKDDDSLGGYSAPFRLSDLDSPLNIEYKSPVAPKSALDSFPTSPRNGSWLCSDSHPSFGMRVLEIQAAVVRLPQAVCGNNDAGWKNTWALAPPLLQSPTSQFVASNYAGFKDITIFEEPSPNTSPYVCLPRKPSSANIHPSPCILSDSPPCTTEAEDILCVPIDEPMDIISANPPVLSVGSTDETAAPSIFASSVGEQTVVSSSIASVAPDSAQNNIGKLPAQIKPASYATQLVKPSEPPKAKGLVHIISEGKASTVSPVTDVSKGESGPIYSLASGARLPPCYSWATAYTRRVDTLPGMRMVLARPPPLSPHQSSATCLDYHMEYQAKMLMPLHTELKDTRLNYGDNMRTTETAVPTPGWLPALVRVAFSKAGALWMGLGFGS</sequence>
<dbReference type="Proteomes" id="UP000186601">
    <property type="component" value="Unassembled WGS sequence"/>
</dbReference>
<organism evidence="1 2">
    <name type="scientific">Hermanssonia centrifuga</name>
    <dbReference type="NCBI Taxonomy" id="98765"/>
    <lineage>
        <taxon>Eukaryota</taxon>
        <taxon>Fungi</taxon>
        <taxon>Dikarya</taxon>
        <taxon>Basidiomycota</taxon>
        <taxon>Agaricomycotina</taxon>
        <taxon>Agaricomycetes</taxon>
        <taxon>Polyporales</taxon>
        <taxon>Meruliaceae</taxon>
        <taxon>Hermanssonia</taxon>
    </lineage>
</organism>
<keyword evidence="2" id="KW-1185">Reference proteome</keyword>
<evidence type="ECO:0000313" key="1">
    <source>
        <dbReference type="EMBL" id="PSS37619.1"/>
    </source>
</evidence>